<sequence>MTEQNKKRVVGTLGGGVAGAVLLGPVGAIGGLLIGGNGKQVTVSCSLKDGRRFLATTDSKTYQKLLSMTY</sequence>
<keyword evidence="1" id="KW-0472">Membrane</keyword>
<keyword evidence="3" id="KW-1185">Reference proteome</keyword>
<evidence type="ECO:0000256" key="1">
    <source>
        <dbReference type="SAM" id="Phobius"/>
    </source>
</evidence>
<evidence type="ECO:0000313" key="3">
    <source>
        <dbReference type="Proteomes" id="UP000287798"/>
    </source>
</evidence>
<reference evidence="2 3" key="1">
    <citation type="journal article" date="2010" name="Int. J. Syst. Evol. Microbiol.">
        <title>Thiohalobacter thiocyanaticus gen. nov., sp. nov., a moderately halophilic, sulfur-oxidizing gammaproteobacterium from hypersaline lakes, that utilizes thiocyanate.</title>
        <authorList>
            <person name="Sorokin D.Y."/>
            <person name="Kovaleva O.L."/>
            <person name="Tourova T.P."/>
            <person name="Muyzer G."/>
        </authorList>
    </citation>
    <scope>NUCLEOTIDE SEQUENCE [LARGE SCALE GENOMIC DNA]</scope>
    <source>
        <strain evidence="2 3">Hrh1</strain>
    </source>
</reference>
<name>A0A426QMB7_9GAMM</name>
<evidence type="ECO:0000313" key="2">
    <source>
        <dbReference type="EMBL" id="RRQ22901.1"/>
    </source>
</evidence>
<proteinExistence type="predicted"/>
<comment type="caution">
    <text evidence="2">The sequence shown here is derived from an EMBL/GenBank/DDBJ whole genome shotgun (WGS) entry which is preliminary data.</text>
</comment>
<dbReference type="AlphaFoldDB" id="A0A426QMB7"/>
<organism evidence="2 3">
    <name type="scientific">Thiohalobacter thiocyanaticus</name>
    <dbReference type="NCBI Taxonomy" id="585455"/>
    <lineage>
        <taxon>Bacteria</taxon>
        <taxon>Pseudomonadati</taxon>
        <taxon>Pseudomonadota</taxon>
        <taxon>Gammaproteobacteria</taxon>
        <taxon>Thiohalobacterales</taxon>
        <taxon>Thiohalobacteraceae</taxon>
        <taxon>Thiohalobacter</taxon>
    </lineage>
</organism>
<feature type="transmembrane region" description="Helical" evidence="1">
    <location>
        <begin position="12"/>
        <end position="34"/>
    </location>
</feature>
<keyword evidence="1" id="KW-0812">Transmembrane</keyword>
<dbReference type="EMBL" id="QZMU01000001">
    <property type="protein sequence ID" value="RRQ22901.1"/>
    <property type="molecule type" value="Genomic_DNA"/>
</dbReference>
<protein>
    <submittedName>
        <fullName evidence="2">Uncharacterized protein</fullName>
    </submittedName>
</protein>
<accession>A0A426QMB7</accession>
<keyword evidence="1" id="KW-1133">Transmembrane helix</keyword>
<dbReference type="Proteomes" id="UP000287798">
    <property type="component" value="Unassembled WGS sequence"/>
</dbReference>
<gene>
    <name evidence="2" type="ORF">D6C00_13845</name>
</gene>